<evidence type="ECO:0000259" key="6">
    <source>
        <dbReference type="PROSITE" id="PS50850"/>
    </source>
</evidence>
<dbReference type="GO" id="GO:0022857">
    <property type="term" value="F:transmembrane transporter activity"/>
    <property type="evidence" value="ECO:0007669"/>
    <property type="project" value="InterPro"/>
</dbReference>
<accession>A0A7D5H6G8</accession>
<proteinExistence type="predicted"/>
<comment type="subcellular location">
    <subcellularLocation>
        <location evidence="1">Membrane</location>
        <topology evidence="1">Multi-pass membrane protein</topology>
    </subcellularLocation>
</comment>
<dbReference type="Gene3D" id="1.20.1250.20">
    <property type="entry name" value="MFS general substrate transporter like domains"/>
    <property type="match status" value="1"/>
</dbReference>
<feature type="transmembrane region" description="Helical" evidence="5">
    <location>
        <begin position="196"/>
        <end position="217"/>
    </location>
</feature>
<keyword evidence="2 5" id="KW-0812">Transmembrane</keyword>
<feature type="transmembrane region" description="Helical" evidence="5">
    <location>
        <begin position="165"/>
        <end position="184"/>
    </location>
</feature>
<feature type="transmembrane region" description="Helical" evidence="5">
    <location>
        <begin position="229"/>
        <end position="246"/>
    </location>
</feature>
<dbReference type="GO" id="GO:0016020">
    <property type="term" value="C:membrane"/>
    <property type="evidence" value="ECO:0007669"/>
    <property type="project" value="UniProtKB-SubCell"/>
</dbReference>
<feature type="transmembrane region" description="Helical" evidence="5">
    <location>
        <begin position="303"/>
        <end position="324"/>
    </location>
</feature>
<dbReference type="PANTHER" id="PTHR42718">
    <property type="entry name" value="MAJOR FACILITATOR SUPERFAMILY MULTIDRUG TRANSPORTER MFSC"/>
    <property type="match status" value="1"/>
</dbReference>
<feature type="transmembrane region" description="Helical" evidence="5">
    <location>
        <begin position="138"/>
        <end position="159"/>
    </location>
</feature>
<dbReference type="KEGG" id="pez:HWQ56_15780"/>
<feature type="transmembrane region" description="Helical" evidence="5">
    <location>
        <begin position="402"/>
        <end position="421"/>
    </location>
</feature>
<dbReference type="AlphaFoldDB" id="A0A7D5H6G8"/>
<organism evidence="7 8">
    <name type="scientific">Pseudomonas eucalypticola</name>
    <dbReference type="NCBI Taxonomy" id="2599595"/>
    <lineage>
        <taxon>Bacteria</taxon>
        <taxon>Pseudomonadati</taxon>
        <taxon>Pseudomonadota</taxon>
        <taxon>Gammaproteobacteria</taxon>
        <taxon>Pseudomonadales</taxon>
        <taxon>Pseudomonadaceae</taxon>
        <taxon>Pseudomonas</taxon>
    </lineage>
</organism>
<dbReference type="Proteomes" id="UP000509568">
    <property type="component" value="Chromosome"/>
</dbReference>
<feature type="transmembrane region" description="Helical" evidence="5">
    <location>
        <begin position="329"/>
        <end position="347"/>
    </location>
</feature>
<dbReference type="RefSeq" id="WP_176571094.1">
    <property type="nucleotide sequence ID" value="NZ_CP056030.1"/>
</dbReference>
<feature type="transmembrane region" description="Helical" evidence="5">
    <location>
        <begin position="48"/>
        <end position="67"/>
    </location>
</feature>
<feature type="transmembrane region" description="Helical" evidence="5">
    <location>
        <begin position="359"/>
        <end position="381"/>
    </location>
</feature>
<feature type="transmembrane region" description="Helical" evidence="5">
    <location>
        <begin position="79"/>
        <end position="102"/>
    </location>
</feature>
<dbReference type="SUPFAM" id="SSF103473">
    <property type="entry name" value="MFS general substrate transporter"/>
    <property type="match status" value="1"/>
</dbReference>
<feature type="transmembrane region" description="Helical" evidence="5">
    <location>
        <begin position="267"/>
        <end position="291"/>
    </location>
</feature>
<keyword evidence="4 5" id="KW-0472">Membrane</keyword>
<keyword evidence="3 5" id="KW-1133">Transmembrane helix</keyword>
<dbReference type="PROSITE" id="PS50850">
    <property type="entry name" value="MFS"/>
    <property type="match status" value="1"/>
</dbReference>
<feature type="transmembrane region" description="Helical" evidence="5">
    <location>
        <begin position="108"/>
        <end position="126"/>
    </location>
</feature>
<dbReference type="EMBL" id="CP056030">
    <property type="protein sequence ID" value="QKZ05169.1"/>
    <property type="molecule type" value="Genomic_DNA"/>
</dbReference>
<evidence type="ECO:0000313" key="8">
    <source>
        <dbReference type="Proteomes" id="UP000509568"/>
    </source>
</evidence>
<dbReference type="CDD" id="cd17321">
    <property type="entry name" value="MFS_MMR_MDR_like"/>
    <property type="match status" value="1"/>
</dbReference>
<evidence type="ECO:0000256" key="1">
    <source>
        <dbReference type="ARBA" id="ARBA00004141"/>
    </source>
</evidence>
<dbReference type="InterPro" id="IPR036259">
    <property type="entry name" value="MFS_trans_sf"/>
</dbReference>
<name>A0A7D5H6G8_9PSED</name>
<evidence type="ECO:0000313" key="7">
    <source>
        <dbReference type="EMBL" id="QKZ05169.1"/>
    </source>
</evidence>
<feature type="domain" description="Major facilitator superfamily (MFS) profile" evidence="6">
    <location>
        <begin position="13"/>
        <end position="497"/>
    </location>
</feature>
<evidence type="ECO:0000256" key="5">
    <source>
        <dbReference type="SAM" id="Phobius"/>
    </source>
</evidence>
<reference evidence="7 8" key="1">
    <citation type="submission" date="2020-06" db="EMBL/GenBank/DDBJ databases">
        <title>Pseudomonas eucalypticola sp. nov., an endophyte of Eucalyptus dunnii leaves with biocontrol ability of eucalyptus leaf blight.</title>
        <authorList>
            <person name="Liu Y."/>
            <person name="Song Z."/>
            <person name="Zeng H."/>
            <person name="Lu M."/>
            <person name="Wang X."/>
            <person name="Lian X."/>
            <person name="Zhang Q."/>
        </authorList>
    </citation>
    <scope>NUCLEOTIDE SEQUENCE [LARGE SCALE GENOMIC DNA]</scope>
    <source>
        <strain evidence="7 8">NP-1</strain>
    </source>
</reference>
<dbReference type="PANTHER" id="PTHR42718:SF49">
    <property type="entry name" value="EXPORT PROTEIN"/>
    <property type="match status" value="1"/>
</dbReference>
<dbReference type="Pfam" id="PF07690">
    <property type="entry name" value="MFS_1"/>
    <property type="match status" value="1"/>
</dbReference>
<dbReference type="InterPro" id="IPR011701">
    <property type="entry name" value="MFS"/>
</dbReference>
<keyword evidence="8" id="KW-1185">Reference proteome</keyword>
<evidence type="ECO:0000256" key="3">
    <source>
        <dbReference type="ARBA" id="ARBA00022989"/>
    </source>
</evidence>
<evidence type="ECO:0000256" key="2">
    <source>
        <dbReference type="ARBA" id="ARBA00022692"/>
    </source>
</evidence>
<protein>
    <submittedName>
        <fullName evidence="7">MFS transporter</fullName>
    </submittedName>
</protein>
<feature type="transmembrane region" description="Helical" evidence="5">
    <location>
        <begin position="474"/>
        <end position="494"/>
    </location>
</feature>
<gene>
    <name evidence="7" type="ORF">HWQ56_15780</name>
</gene>
<sequence>MLLMTSAPAPRYGLLAVCLAAVILPLSFSAGAIATPAIGRDLGGSPLALAWITNAFMLTFGSLLLAAGTLADTYGRKRLFVTGVGLYVLVSLALGIAPSVLWLDTLRAMQGVAAAAALAGGSASLAELFDGHARTRAYSALGSSFGVGLALGPILSGWLISQLGWRAVFVTAALIGALALVLGVRHLRESRDPAAGRVDGVATVLFSAALGLLTWAIMQVPVDGWANPAVWGKLLAAALLLAGFVVSQQRAARPMLDLSLLRYPRFLGVQLLPIATCYCFVVLLVALPLRFVGIEGRSEVDAGLAMLALCGPMLVVPSVAAWLVRFASAGVICALGLVVAAFGLWWLGRIDAGAHPLAWVAPMLVIGVGTGLPWGLMDGLSVSVVPKERAGMATGIFSTTRVAGEGIALAIVTALSSGLIARQLGLALPCLPADQVAQAAQYLGAGEMTQARALLGAAPREVLAAAVASAFAEVTWALIAITLASAAVVLLFLAERPVTAQQTGLAAEFD</sequence>
<dbReference type="InterPro" id="IPR020846">
    <property type="entry name" value="MFS_dom"/>
</dbReference>
<evidence type="ECO:0000256" key="4">
    <source>
        <dbReference type="ARBA" id="ARBA00023136"/>
    </source>
</evidence>